<dbReference type="InterPro" id="IPR025614">
    <property type="entry name" value="Cell_morpho_N"/>
</dbReference>
<feature type="signal peptide" evidence="3">
    <location>
        <begin position="1"/>
        <end position="22"/>
    </location>
</feature>
<keyword evidence="1" id="KW-0175">Coiled coil</keyword>
<feature type="region of interest" description="Disordered" evidence="2">
    <location>
        <begin position="2505"/>
        <end position="2538"/>
    </location>
</feature>
<dbReference type="InterPro" id="IPR039867">
    <property type="entry name" value="Furry/Tao3/Mor2"/>
</dbReference>
<feature type="domain" description="Cell morphogenesis central region" evidence="6">
    <location>
        <begin position="1639"/>
        <end position="1699"/>
    </location>
</feature>
<name>A0A8C0SCZ6_CANLF</name>
<dbReference type="InterPro" id="IPR045842">
    <property type="entry name" value="Fry_C"/>
</dbReference>
<reference evidence="8" key="1">
    <citation type="submission" date="2018-10" db="EMBL/GenBank/DDBJ databases">
        <title>De novo assembly of a Great Dane genome.</title>
        <authorList>
            <person name="Kidd J.M."/>
            <person name="Pendleton A.L."/>
            <person name="Shen F."/>
            <person name="Emery S."/>
        </authorList>
    </citation>
    <scope>NUCLEOTIDE SEQUENCE [LARGE SCALE GENOMIC DNA]</scope>
    <source>
        <strain evidence="8">Great Dane</strain>
    </source>
</reference>
<dbReference type="InterPro" id="IPR016024">
    <property type="entry name" value="ARM-type_fold"/>
</dbReference>
<dbReference type="Pfam" id="PF14225">
    <property type="entry name" value="MOR2-PAG1_C"/>
    <property type="match status" value="1"/>
</dbReference>
<evidence type="ECO:0000313" key="9">
    <source>
        <dbReference type="Proteomes" id="UP000694542"/>
    </source>
</evidence>
<organism evidence="8 9">
    <name type="scientific">Canis lupus familiaris</name>
    <name type="common">Dog</name>
    <name type="synonym">Canis familiaris</name>
    <dbReference type="NCBI Taxonomy" id="9615"/>
    <lineage>
        <taxon>Eukaryota</taxon>
        <taxon>Metazoa</taxon>
        <taxon>Chordata</taxon>
        <taxon>Craniata</taxon>
        <taxon>Vertebrata</taxon>
        <taxon>Euteleostomi</taxon>
        <taxon>Mammalia</taxon>
        <taxon>Eutheria</taxon>
        <taxon>Laurasiatheria</taxon>
        <taxon>Carnivora</taxon>
        <taxon>Caniformia</taxon>
        <taxon>Canidae</taxon>
        <taxon>Canis</taxon>
    </lineage>
</organism>
<feature type="domain" description="Cell morphogenesis protein N-terminal" evidence="4">
    <location>
        <begin position="163"/>
        <end position="695"/>
    </location>
</feature>
<feature type="domain" description="Protein furry C-terminal" evidence="7">
    <location>
        <begin position="2331"/>
        <end position="2860"/>
    </location>
</feature>
<dbReference type="InterPro" id="IPR029473">
    <property type="entry name" value="MOR2-PAG1_mid"/>
</dbReference>
<feature type="domain" description="Cell morphogenesis central region" evidence="6">
    <location>
        <begin position="1410"/>
        <end position="1456"/>
    </location>
</feature>
<evidence type="ECO:0000259" key="4">
    <source>
        <dbReference type="Pfam" id="PF14222"/>
    </source>
</evidence>
<dbReference type="OrthoDB" id="6287725at2759"/>
<feature type="region of interest" description="Disordered" evidence="2">
    <location>
        <begin position="2684"/>
        <end position="2707"/>
    </location>
</feature>
<evidence type="ECO:0000259" key="6">
    <source>
        <dbReference type="Pfam" id="PF14228"/>
    </source>
</evidence>
<dbReference type="PANTHER" id="PTHR12295:SF9">
    <property type="entry name" value="PROTEIN FURRY HOMOLOG-LIKE"/>
    <property type="match status" value="1"/>
</dbReference>
<keyword evidence="3" id="KW-0732">Signal</keyword>
<feature type="coiled-coil region" evidence="1">
    <location>
        <begin position="2869"/>
        <end position="2903"/>
    </location>
</feature>
<feature type="region of interest" description="Disordered" evidence="2">
    <location>
        <begin position="136"/>
        <end position="155"/>
    </location>
</feature>
<feature type="domain" description="Cell morphogenesis central region" evidence="6">
    <location>
        <begin position="1214"/>
        <end position="1369"/>
    </location>
</feature>
<evidence type="ECO:0000256" key="3">
    <source>
        <dbReference type="SAM" id="SignalP"/>
    </source>
</evidence>
<dbReference type="Pfam" id="PF14228">
    <property type="entry name" value="MOR2-PAG1_mid"/>
    <property type="match status" value="4"/>
</dbReference>
<dbReference type="Proteomes" id="UP000694542">
    <property type="component" value="Chromosome 13"/>
</dbReference>
<dbReference type="PANTHER" id="PTHR12295">
    <property type="entry name" value="FURRY-RELATED"/>
    <property type="match status" value="1"/>
</dbReference>
<feature type="region of interest" description="Disordered" evidence="2">
    <location>
        <begin position="1522"/>
        <end position="1543"/>
    </location>
</feature>
<dbReference type="Pfam" id="PF19421">
    <property type="entry name" value="Fry_C"/>
    <property type="match status" value="2"/>
</dbReference>
<feature type="compositionally biased region" description="Polar residues" evidence="2">
    <location>
        <begin position="2510"/>
        <end position="2529"/>
    </location>
</feature>
<dbReference type="Ensembl" id="ENSCAFT00040022688.1">
    <property type="protein sequence ID" value="ENSCAFP00040019659.1"/>
    <property type="gene ID" value="ENSCAFG00040010151.1"/>
</dbReference>
<feature type="compositionally biased region" description="Low complexity" evidence="2">
    <location>
        <begin position="1522"/>
        <end position="1532"/>
    </location>
</feature>
<proteinExistence type="predicted"/>
<reference evidence="8" key="2">
    <citation type="submission" date="2025-08" db="UniProtKB">
        <authorList>
            <consortium name="Ensembl"/>
        </authorList>
    </citation>
    <scope>IDENTIFICATION</scope>
</reference>
<dbReference type="GO" id="GO:0000902">
    <property type="term" value="P:cell morphogenesis"/>
    <property type="evidence" value="ECO:0007669"/>
    <property type="project" value="InterPro"/>
</dbReference>
<evidence type="ECO:0000256" key="2">
    <source>
        <dbReference type="SAM" id="MobiDB-lite"/>
    </source>
</evidence>
<evidence type="ECO:0000313" key="8">
    <source>
        <dbReference type="Ensembl" id="ENSCAFP00040019659.1"/>
    </source>
</evidence>
<sequence>MMGLIIVLIIRVLLFLLLLASAPVSKVNKYCASSNFHSTLGKKNIIMSSITIDPDVKPGEYVIKSLFAEFAVQAEKKIEVVMAEPLEKPLSRSLQRGEDLQFDQLISSMSSVAEHCLPSLLRTLFDWYRRQNGTEDESYEYRPRSSTKSKGDEQQRERDYLLERRDLAVDFIFCLVLVEVLKQIPVHPVPDPLVHEVLNLAFKHFKHKEGYSGTNTGNVHIIADLYAEVIGVLAQSKFQAVRKKFVTELKELRQKEQSPHVVQSIISLIMGMKFFRVKMYPVEDFEASFQFMQECAQYFLEVKDKDIKHALAGLFVEILIPVAAAVKNEVNVPCLKNFVEMLYQTTFELSSRKKHSLALYPLITCLLCVSQKQFFLNNWHIFLQNCLSHLKNKDPKMSRVALESLYRLLWVYVIRIKCESNTVTQSRLMSIVSALFPKGSRSVVPRDTPLNIFVKIIQFIAQERLDFAMKEIIFDLLSVGKSTKTFTINPERMNIGLRVFLVIADSLQQKDGEPPMPTTGVILPSGNTLRVKKIFLNKTLTDEEAKVIGMSVYYPQVRKALDSILRHLDKEVGRPMCMTSVQMSNKEPEDMITGERKPKIDLFRTCIAAIPRLIPDGMSRTDLIELLARLTIHMDEELRALAFNTLQALMLDFPDWREDVLSGFVYFIVREVTDVHPTLLDNAVKMLVQLINQWKQATQVHNKNQDSQHGVANGASHPPPLERSPYSNVFHVVEGFALVILCSSRPATRRLAVSVLREIRALFALLEIPKGDDELAIDVMDRLSPSILESFIHLTGADQTTLLYCPSSIDLQTLAEWNSSPISHQFDVISPSHIWIFAHVTQGQDPWIISLSSFLKQENLPKHCCTAVSYAWMFAYTRLQSLSPQVDINSPINAKKVNTTTSSDSYIGLWRNYLLLCCSAATSTSSSTSTGSVRCSPPETLASTPDSGYSIDSKIIGIPSPSSLFKHIVPMMRSESMEITESLVLGLGRTNPGAFRELIEELHPIIKEALERRPENMKRRRRRDILRVQLVRIFELLADAGVISHSASGGLDNETHFLNNTLLEYVDLTRQLLEAENEKDSDTLKDIRCHFSALVANIIQNVPVHQRRSIFPQQSLRHSLFMLFSHWAGPFSIMFTPLDRYSDRNMQINRHQYCALKAMSAVLCCGPVADNVGLSSDGYLYKWLDNILDSLDKKVHQLGCEAVTLLLELNPDQSNLMYWAVDRCYTGSTRVAAGCFKAIANVFQNRDYQCDTVMLLNLILFKAADSSRSIYEVAMQLLQILEPKMFRYAHKLEVQRTDGVLSQLSPLPHLYSVSYYQLSEELARAYPELTLAIFSEISQRIQTAHPAGRQVMLHYLLPWMNNIELVDLKPLPTARRHDDEDDSLKDRELMVTSRRWLRGEGWGSPQATAMVLNNLMYMTAKYGDELAWSEVENVWTTLADGWPKNLKIILHFLISICGVNSEPSLLPYVKKVIVYLGRDKTMQLLEELVSELQLTDPVSSGVTHMDNPPYYRITSSCKIPSVTSGTTSSSNTMVAPIDGNPDNKPIKENIEESYAHLDIYSGLSSHLNRQHHRLESRYSSSSGGSYEEEKSDSMPLYSNWRLKVMEHNQGEPLPFPPAGGCWSPLVDYLPETSSPGLPLHRCNIAVILLTDLIIDHSVKVEWGSYLHLLLHAIFIGFDHCHPEVYEHCKRLLLHLLIVMGSNSNIRTVASVLLRNKEFNEPRVLTVKQIAHLDYTFTAGLSDFVPDYQPSPMTDSGLSSSSTSSSISLGNNSAAVSHLHTTILNEVDIAVEQDGKVKTLMEFITSRKRGPLWNHEDVSAKNPSIKSAEQLTTFLKHVVSVFKQSSSEGMHLEHHLSEVALQTALSCSSRHYAGRSFQIFRALKQPLSATTLSDVLSRLVETVGDPGEDAQGFVIELLLTLESAIDTLAETMKHYDLLSALSQTSYHDPIMGNKYAANRKSTGQLNLSTSPINSSSYLGYNSNARSNSLRLSLIGDRRGDRRRSNTLDIMDGRINHSNSLARTRSLSSLREKGMYDVQSTTEPTNLMATIFWIAASLLESDYEYEYLLALRLLNKLLIHLPLDKSESREKIENVQSKLKWSNFPGLQQLFLKGFTSVSTQEMTVHLLSKLIAVSKHTLVDPSQLSGFPLNILCLLPHLIQHFDSPTQFCKDTASRIAKVCAEEKCPALVNLAHMMSLYSTHTYSRDCANWINVVCRYLHDSFSDTTFNLVTYLAELLEKGLSSMQQSLLQIIYSLLSHIDLSAAPVKQFNLEIIKIIGKYVQSPYWKEALNILKLVVSRSASLVVPNDIPKTYGGDIGSPEISFTKIFNNVSKELPGKTLDFHFDISETPIIGNKYGDQHSAAGRNGKPKVIAVTRSTSSTSSGSNSNALVPVSWKRPQLSQRRTREKLMNVLSLCGPESGLPKNPSVVFSSNEDLEVGDQQTSLISTTEDMIQEEEVAVEDNSSEQQFGVFKDFDFLDVELEDAEGESMDNFNWGVRRRSLDSIDKGDTPSLQEYQCSSSTPSLNLTNQEDTDESSEEEAALTASQILSRTQMVTSDGAADEASPELPDLLLQSQDSTGSVSAEDALLLRAGTPSLEASLDTANSQLPEDTSSVLKEEQVITAFEDEGSYIIQEQQDSLVCRGILDLEDTDIPEPLAPESYPESICEDDVTLALKELDERCEEEEADFSGLSSQDEEEQDGFPEVQTSPLPSPFLSAIIAAFQPVACDDEEEAWRCHVNQMLSDTDGSCAVFTFHVFSRLFQTIQRKFGDITNEAVSFLGESLQRIGTKFKSSLEVMMMCSECPTVFVDAETLMSCGLLETLKFSVLELQEHLDTYNAKREAAEQWLDNCKRTFGAKGDLYRINTDAQVINMSEELAQLENILKEAESASENEEIDISKAAQTTIETAIHSLIETLKNKEFISAVAQVKAFRSLWPNDIFGSCEDDPVQTLLHIYFHHQTLGQTGSFAVIGSDLDMSEANYKLMELNLEIRESLRIVQSYQLLARAKPIGNLVSTGF</sequence>
<gene>
    <name evidence="8" type="primary">FRYL</name>
</gene>
<evidence type="ECO:0000259" key="7">
    <source>
        <dbReference type="Pfam" id="PF19421"/>
    </source>
</evidence>
<evidence type="ECO:0000256" key="1">
    <source>
        <dbReference type="SAM" id="Coils"/>
    </source>
</evidence>
<feature type="region of interest" description="Disordered" evidence="2">
    <location>
        <begin position="923"/>
        <end position="944"/>
    </location>
</feature>
<dbReference type="InterPro" id="IPR025481">
    <property type="entry name" value="Cell_Morphogen_C"/>
</dbReference>
<accession>A0A8C0SCZ6</accession>
<protein>
    <submittedName>
        <fullName evidence="8">FRY like transcription coactivator</fullName>
    </submittedName>
</protein>
<dbReference type="Pfam" id="PF14222">
    <property type="entry name" value="MOR2-PAG1_N"/>
    <property type="match status" value="1"/>
</dbReference>
<feature type="domain" description="Protein furry C-terminal" evidence="7">
    <location>
        <begin position="2862"/>
        <end position="3016"/>
    </location>
</feature>
<feature type="domain" description="Cell morphogenesis protein C-terminal" evidence="5">
    <location>
        <begin position="2047"/>
        <end position="2299"/>
    </location>
</feature>
<dbReference type="SUPFAM" id="SSF48371">
    <property type="entry name" value="ARM repeat"/>
    <property type="match status" value="2"/>
</dbReference>
<feature type="domain" description="Cell morphogenesis central region" evidence="6">
    <location>
        <begin position="1790"/>
        <end position="1905"/>
    </location>
</feature>
<feature type="chain" id="PRO_5034716253" evidence="3">
    <location>
        <begin position="23"/>
        <end position="3017"/>
    </location>
</feature>
<evidence type="ECO:0000259" key="5">
    <source>
        <dbReference type="Pfam" id="PF14225"/>
    </source>
</evidence>